<gene>
    <name evidence="2" type="ordered locus">YG5714_3010</name>
</gene>
<dbReference type="HOGENOM" id="CLU_3245516_0_0_2"/>
<dbReference type="EMBL" id="CP001403">
    <property type="protein sequence ID" value="ACP45258.1"/>
    <property type="molecule type" value="Genomic_DNA"/>
</dbReference>
<name>C3ND30_SACI7</name>
<keyword evidence="1" id="KW-1133">Transmembrane helix</keyword>
<keyword evidence="1" id="KW-0472">Membrane</keyword>
<dbReference type="AlphaFoldDB" id="C3ND30"/>
<protein>
    <submittedName>
        <fullName evidence="2">Uncharacterized protein</fullName>
    </submittedName>
</protein>
<dbReference type="KEGG" id="siy:YG5714_3010"/>
<feature type="transmembrane region" description="Helical" evidence="1">
    <location>
        <begin position="6"/>
        <end position="27"/>
    </location>
</feature>
<reference evidence="2 3" key="1">
    <citation type="journal article" date="2009" name="Proc. Natl. Acad. Sci. U.S.A.">
        <title>Biogeography of the Sulfolobus islandicus pan-genome.</title>
        <authorList>
            <person name="Reno M.L."/>
            <person name="Held N.L."/>
            <person name="Fields C.J."/>
            <person name="Burke P.V."/>
            <person name="Whitaker R.J."/>
        </authorList>
    </citation>
    <scope>NUCLEOTIDE SEQUENCE [LARGE SCALE GENOMIC DNA]</scope>
    <source>
        <strain evidence="3">Y.G.57.14 / Yellowstone #1</strain>
    </source>
</reference>
<evidence type="ECO:0000256" key="1">
    <source>
        <dbReference type="SAM" id="Phobius"/>
    </source>
</evidence>
<dbReference type="Proteomes" id="UP000002308">
    <property type="component" value="Chromosome"/>
</dbReference>
<evidence type="ECO:0000313" key="2">
    <source>
        <dbReference type="EMBL" id="ACP45258.1"/>
    </source>
</evidence>
<organism evidence="2 3">
    <name type="scientific">Saccharolobus islandicus (strain Y.G.57.14 / Yellowstone #1)</name>
    <name type="common">Sulfolobus islandicus</name>
    <dbReference type="NCBI Taxonomy" id="439386"/>
    <lineage>
        <taxon>Archaea</taxon>
        <taxon>Thermoproteota</taxon>
        <taxon>Thermoprotei</taxon>
        <taxon>Sulfolobales</taxon>
        <taxon>Sulfolobaceae</taxon>
        <taxon>Saccharolobus</taxon>
    </lineage>
</organism>
<proteinExistence type="predicted"/>
<evidence type="ECO:0000313" key="3">
    <source>
        <dbReference type="Proteomes" id="UP000002308"/>
    </source>
</evidence>
<sequence length="42" mass="4621">MVIAIAIVTISITTMSVFSLIILLFPLQYISTFLDTSLVFSP</sequence>
<accession>C3ND30</accession>
<keyword evidence="1" id="KW-0812">Transmembrane</keyword>